<geneLocation type="plasmid" evidence="2">
    <name>pKP_BO_OXA-181</name>
</geneLocation>
<name>A0A2K9UZY7_ECOLX</name>
<dbReference type="EMBL" id="MG228426">
    <property type="protein sequence ID" value="AUV50616.1"/>
    <property type="molecule type" value="Genomic_DNA"/>
</dbReference>
<feature type="region of interest" description="Disordered" evidence="1">
    <location>
        <begin position="1"/>
        <end position="23"/>
    </location>
</feature>
<protein>
    <submittedName>
        <fullName evidence="2">Uncharacterized protein</fullName>
    </submittedName>
</protein>
<dbReference type="AlphaFoldDB" id="A0A2K9UZY7"/>
<keyword evidence="2" id="KW-0614">Plasmid</keyword>
<evidence type="ECO:0000313" key="2">
    <source>
        <dbReference type="EMBL" id="AUV50616.1"/>
    </source>
</evidence>
<proteinExistence type="predicted"/>
<organism evidence="2">
    <name type="scientific">Escherichia coli</name>
    <dbReference type="NCBI Taxonomy" id="562"/>
    <lineage>
        <taxon>Bacteria</taxon>
        <taxon>Pseudomonadati</taxon>
        <taxon>Pseudomonadota</taxon>
        <taxon>Gammaproteobacteria</taxon>
        <taxon>Enterobacterales</taxon>
        <taxon>Enterobacteriaceae</taxon>
        <taxon>Escherichia</taxon>
    </lineage>
</organism>
<sequence>MNLLVGNGSCQIPEAHTGGAKNEYSGSIKRFGLSGDLTEKDIRRHTKKRL</sequence>
<accession>A0A2K9UZY7</accession>
<reference evidence="2" key="1">
    <citation type="submission" date="2017-10" db="EMBL/GenBank/DDBJ databases">
        <title>Escherichia coli strain KP_ZA plasmid pBO_OXA-181, complete sequence.</title>
        <authorList>
            <person name="Gaibani P."/>
        </authorList>
    </citation>
    <scope>NUCLEOTIDE SEQUENCE</scope>
    <source>
        <strain evidence="2">BO15V</strain>
        <plasmid evidence="2">pKP_BO_OXA-181</plasmid>
    </source>
</reference>
<evidence type="ECO:0000256" key="1">
    <source>
        <dbReference type="SAM" id="MobiDB-lite"/>
    </source>
</evidence>